<dbReference type="Pfam" id="PF02566">
    <property type="entry name" value="OsmC"/>
    <property type="match status" value="1"/>
</dbReference>
<protein>
    <recommendedName>
        <fullName evidence="4">OsmC-like protein</fullName>
    </recommendedName>
</protein>
<dbReference type="InterPro" id="IPR015946">
    <property type="entry name" value="KH_dom-like_a/b"/>
</dbReference>
<dbReference type="Proteomes" id="UP001633002">
    <property type="component" value="Unassembled WGS sequence"/>
</dbReference>
<proteinExistence type="predicted"/>
<feature type="region of interest" description="Disordered" evidence="1">
    <location>
        <begin position="257"/>
        <end position="315"/>
    </location>
</feature>
<evidence type="ECO:0000256" key="1">
    <source>
        <dbReference type="SAM" id="MobiDB-lite"/>
    </source>
</evidence>
<sequence>MLRQLFLFGSRISVPSSRVTTTRSTNKSIRCISHIAVSSEDPSGERYKHILQTGVHTFYGDLGSEWGAGGTAPEPKDYAFAALAMCTSMTVRLYAERRNWPLKHVEVTVVEEGGGRGLLPDGLQMILKLDGDLTENQKETLVQISKKCPVKQMFLGKMPNGVHLDCSRTFKPKRYDPCQYFAAQLAPWKRRIKLHDHLGTICWVVDELLPKSADRLVDDSLLIPSNMDYTAVDQAEELSIGGTSVEIELDKMRKPGGEAGSPLQFSIAVSKPKPSAARPPRYPKKKQRSSVDGSRSPNSTTGFDEGKDPKGRLGSGITRLLGNSFGEHNASLLLVKSTLEVINPGLIYGLTMDAEEPTTRNVNKQGRSVHGNTIKEKHIKQHSITKLSLSVAECKVKHYIILMPSGRDGDAYERMLVKDFAEPTLRDLCSGKRESCGYSIEDDVVPTKYITGSLRTSRVEVTSPLKEFVMRKKYFAKVAESTELPATIYPDGRSRDSNLKRKMINDEVGGEVISVTCGGHPGLDGEVGGVWDVDRASLKLQQLQIGERCIT</sequence>
<dbReference type="AlphaFoldDB" id="A0ABD3H5K7"/>
<dbReference type="Gene3D" id="3.30.300.20">
    <property type="match status" value="1"/>
</dbReference>
<dbReference type="SUPFAM" id="SSF82784">
    <property type="entry name" value="OsmC-like"/>
    <property type="match status" value="1"/>
</dbReference>
<gene>
    <name evidence="2" type="ORF">R1sor_004158</name>
</gene>
<dbReference type="InterPro" id="IPR036102">
    <property type="entry name" value="OsmC/Ohrsf"/>
</dbReference>
<dbReference type="EMBL" id="JBJQOH010000006">
    <property type="protein sequence ID" value="KAL3686136.1"/>
    <property type="molecule type" value="Genomic_DNA"/>
</dbReference>
<name>A0ABD3H5K7_9MARC</name>
<keyword evidence="3" id="KW-1185">Reference proteome</keyword>
<accession>A0ABD3H5K7</accession>
<dbReference type="PANTHER" id="PTHR39624:SF2">
    <property type="entry name" value="OSMC-LIKE PROTEIN"/>
    <property type="match status" value="1"/>
</dbReference>
<dbReference type="InterPro" id="IPR003718">
    <property type="entry name" value="OsmC/Ohr_fam"/>
</dbReference>
<comment type="caution">
    <text evidence="2">The sequence shown here is derived from an EMBL/GenBank/DDBJ whole genome shotgun (WGS) entry which is preliminary data.</text>
</comment>
<reference evidence="2 3" key="1">
    <citation type="submission" date="2024-09" db="EMBL/GenBank/DDBJ databases">
        <title>Chromosome-scale assembly of Riccia sorocarpa.</title>
        <authorList>
            <person name="Paukszto L."/>
        </authorList>
    </citation>
    <scope>NUCLEOTIDE SEQUENCE [LARGE SCALE GENOMIC DNA]</scope>
    <source>
        <strain evidence="2">LP-2024</strain>
        <tissue evidence="2">Aerial parts of the thallus</tissue>
    </source>
</reference>
<evidence type="ECO:0008006" key="4">
    <source>
        <dbReference type="Google" id="ProtNLM"/>
    </source>
</evidence>
<evidence type="ECO:0000313" key="2">
    <source>
        <dbReference type="EMBL" id="KAL3686136.1"/>
    </source>
</evidence>
<organism evidence="2 3">
    <name type="scientific">Riccia sorocarpa</name>
    <dbReference type="NCBI Taxonomy" id="122646"/>
    <lineage>
        <taxon>Eukaryota</taxon>
        <taxon>Viridiplantae</taxon>
        <taxon>Streptophyta</taxon>
        <taxon>Embryophyta</taxon>
        <taxon>Marchantiophyta</taxon>
        <taxon>Marchantiopsida</taxon>
        <taxon>Marchantiidae</taxon>
        <taxon>Marchantiales</taxon>
        <taxon>Ricciaceae</taxon>
        <taxon>Riccia</taxon>
    </lineage>
</organism>
<feature type="compositionally biased region" description="Polar residues" evidence="1">
    <location>
        <begin position="290"/>
        <end position="302"/>
    </location>
</feature>
<dbReference type="PANTHER" id="PTHR39624">
    <property type="entry name" value="PROTEIN INVOLVED IN RIMO-MEDIATED BETA-METHYLTHIOLATION OF RIBOSOMAL PROTEIN S12 YCAO"/>
    <property type="match status" value="1"/>
</dbReference>
<evidence type="ECO:0000313" key="3">
    <source>
        <dbReference type="Proteomes" id="UP001633002"/>
    </source>
</evidence>